<gene>
    <name evidence="3" type="ORF">A2569_00040</name>
</gene>
<dbReference type="CDD" id="cd05379">
    <property type="entry name" value="CAP_bacterial"/>
    <property type="match status" value="1"/>
</dbReference>
<proteinExistence type="predicted"/>
<organism evidence="3 4">
    <name type="scientific">Candidatus Vogelbacteria bacterium RIFOXYD1_FULL_51_18</name>
    <dbReference type="NCBI Taxonomy" id="1802440"/>
    <lineage>
        <taxon>Bacteria</taxon>
        <taxon>Candidatus Vogeliibacteriota</taxon>
    </lineage>
</organism>
<feature type="domain" description="SCP" evidence="2">
    <location>
        <begin position="61"/>
        <end position="172"/>
    </location>
</feature>
<accession>A0A1G2QKE4</accession>
<dbReference type="STRING" id="1802440.A2569_00040"/>
<reference evidence="3 4" key="1">
    <citation type="journal article" date="2016" name="Nat. Commun.">
        <title>Thousands of microbial genomes shed light on interconnected biogeochemical processes in an aquifer system.</title>
        <authorList>
            <person name="Anantharaman K."/>
            <person name="Brown C.T."/>
            <person name="Hug L.A."/>
            <person name="Sharon I."/>
            <person name="Castelle C.J."/>
            <person name="Probst A.J."/>
            <person name="Thomas B.C."/>
            <person name="Singh A."/>
            <person name="Wilkins M.J."/>
            <person name="Karaoz U."/>
            <person name="Brodie E.L."/>
            <person name="Williams K.H."/>
            <person name="Hubbard S.S."/>
            <person name="Banfield J.F."/>
        </authorList>
    </citation>
    <scope>NUCLEOTIDE SEQUENCE [LARGE SCALE GENOMIC DNA]</scope>
</reference>
<dbReference type="Pfam" id="PF00188">
    <property type="entry name" value="CAP"/>
    <property type="match status" value="1"/>
</dbReference>
<dbReference type="Proteomes" id="UP000177090">
    <property type="component" value="Unassembled WGS sequence"/>
</dbReference>
<dbReference type="Gene3D" id="3.40.33.10">
    <property type="entry name" value="CAP"/>
    <property type="match status" value="1"/>
</dbReference>
<dbReference type="InterPro" id="IPR035940">
    <property type="entry name" value="CAP_sf"/>
</dbReference>
<name>A0A1G2QKE4_9BACT</name>
<sequence length="185" mass="20021">MPLPKTHTTSKTLPTRRNTHPQTRAFALALVVVLGLVVIGVSITSRAPQLGTVAAGRLITLANEYRSVDGTPALVENPLLKSAAEAKAHDMAARGYFSHRTPEGNDSWVFLDRAGYVYTVAGENLAVNFTESNTVTDAWVRSPTHRANITNPEFTNIGVGTAQGVYKGREAMYVVQFFARPAAPR</sequence>
<evidence type="ECO:0000259" key="2">
    <source>
        <dbReference type="Pfam" id="PF00188"/>
    </source>
</evidence>
<protein>
    <recommendedName>
        <fullName evidence="2">SCP domain-containing protein</fullName>
    </recommendedName>
</protein>
<dbReference type="EMBL" id="MHTL01000006">
    <property type="protein sequence ID" value="OHA60907.1"/>
    <property type="molecule type" value="Genomic_DNA"/>
</dbReference>
<keyword evidence="1" id="KW-0472">Membrane</keyword>
<dbReference type="PANTHER" id="PTHR31157">
    <property type="entry name" value="SCP DOMAIN-CONTAINING PROTEIN"/>
    <property type="match status" value="1"/>
</dbReference>
<keyword evidence="1" id="KW-1133">Transmembrane helix</keyword>
<feature type="transmembrane region" description="Helical" evidence="1">
    <location>
        <begin position="25"/>
        <end position="43"/>
    </location>
</feature>
<keyword evidence="1" id="KW-0812">Transmembrane</keyword>
<dbReference type="SUPFAM" id="SSF55797">
    <property type="entry name" value="PR-1-like"/>
    <property type="match status" value="1"/>
</dbReference>
<dbReference type="AlphaFoldDB" id="A0A1G2QKE4"/>
<dbReference type="InterPro" id="IPR014044">
    <property type="entry name" value="CAP_dom"/>
</dbReference>
<evidence type="ECO:0000313" key="4">
    <source>
        <dbReference type="Proteomes" id="UP000177090"/>
    </source>
</evidence>
<comment type="caution">
    <text evidence="3">The sequence shown here is derived from an EMBL/GenBank/DDBJ whole genome shotgun (WGS) entry which is preliminary data.</text>
</comment>
<dbReference type="PANTHER" id="PTHR31157:SF1">
    <property type="entry name" value="SCP DOMAIN-CONTAINING PROTEIN"/>
    <property type="match status" value="1"/>
</dbReference>
<evidence type="ECO:0000256" key="1">
    <source>
        <dbReference type="SAM" id="Phobius"/>
    </source>
</evidence>
<evidence type="ECO:0000313" key="3">
    <source>
        <dbReference type="EMBL" id="OHA60907.1"/>
    </source>
</evidence>